<feature type="transmembrane region" description="Helical" evidence="1">
    <location>
        <begin position="84"/>
        <end position="110"/>
    </location>
</feature>
<sequence>MPKTKFQEIIFALLMSLTMAFGMEHYNLGIGHGGFDMWMFKAAWNWKDIPLMTAIVFIMEHFIAGPIARKRAFKLVTPSKDNPLLVTVTIAGCTVFLMCPIMSFWATLIFKYNGLKTLLAVYLQTLVCNFPMALLWQVFFAGPFVRWLFRTIFKKQLAENCKSCEQEAAV</sequence>
<evidence type="ECO:0000313" key="2">
    <source>
        <dbReference type="EMBL" id="QNK40019.1"/>
    </source>
</evidence>
<dbReference type="EMBL" id="CP060286">
    <property type="protein sequence ID" value="QNK40019.1"/>
    <property type="molecule type" value="Genomic_DNA"/>
</dbReference>
<evidence type="ECO:0000313" key="3">
    <source>
        <dbReference type="Proteomes" id="UP000515909"/>
    </source>
</evidence>
<keyword evidence="1" id="KW-1133">Transmembrane helix</keyword>
<dbReference type="RefSeq" id="WP_187035184.1">
    <property type="nucleotide sequence ID" value="NZ_CP060286.1"/>
</dbReference>
<gene>
    <name evidence="2" type="ORF">HCR03_15105</name>
</gene>
<accession>A0A7G8T8S8</accession>
<dbReference type="Proteomes" id="UP000515909">
    <property type="component" value="Chromosome"/>
</dbReference>
<dbReference type="KEGG" id="cfem:HCR03_15105"/>
<name>A0A7G8T8S8_9FIRM</name>
<keyword evidence="1" id="KW-0812">Transmembrane</keyword>
<proteinExistence type="predicted"/>
<reference evidence="2 3" key="1">
    <citation type="submission" date="2020-08" db="EMBL/GenBank/DDBJ databases">
        <title>The isolate Caproiciproducens sp. 7D4C2 produces n-caproate at mildly acidic conditions from hexoses: genome and rBOX comparison with related strains and chain-elongating bacteria.</title>
        <authorList>
            <person name="Esquivel-Elizondo S."/>
            <person name="Bagci C."/>
            <person name="Temovska M."/>
            <person name="Jeon B.S."/>
            <person name="Bessarab I."/>
            <person name="Williams R.B.H."/>
            <person name="Huson D.H."/>
            <person name="Angenent L.T."/>
        </authorList>
    </citation>
    <scope>NUCLEOTIDE SEQUENCE [LARGE SCALE GENOMIC DNA]</scope>
    <source>
        <strain evidence="2 3">7D4C2</strain>
    </source>
</reference>
<dbReference type="AlphaFoldDB" id="A0A7G8T8S8"/>
<dbReference type="InterPro" id="IPR021529">
    <property type="entry name" value="DUF2798"/>
</dbReference>
<keyword evidence="1" id="KW-0472">Membrane</keyword>
<protein>
    <submittedName>
        <fullName evidence="2">DUF2798 domain-containing protein</fullName>
    </submittedName>
</protein>
<evidence type="ECO:0000256" key="1">
    <source>
        <dbReference type="SAM" id="Phobius"/>
    </source>
</evidence>
<organism evidence="2 3">
    <name type="scientific">Caproicibacter fermentans</name>
    <dbReference type="NCBI Taxonomy" id="2576756"/>
    <lineage>
        <taxon>Bacteria</taxon>
        <taxon>Bacillati</taxon>
        <taxon>Bacillota</taxon>
        <taxon>Clostridia</taxon>
        <taxon>Eubacteriales</taxon>
        <taxon>Acutalibacteraceae</taxon>
        <taxon>Caproicibacter</taxon>
    </lineage>
</organism>
<dbReference type="Pfam" id="PF11391">
    <property type="entry name" value="DUF2798"/>
    <property type="match status" value="2"/>
</dbReference>